<dbReference type="GO" id="GO:0005886">
    <property type="term" value="C:plasma membrane"/>
    <property type="evidence" value="ECO:0007669"/>
    <property type="project" value="UniProtKB-SubCell"/>
</dbReference>
<evidence type="ECO:0000256" key="6">
    <source>
        <dbReference type="ARBA" id="ARBA00023136"/>
    </source>
</evidence>
<organism evidence="10 11">
    <name type="scientific">Candidatus Entotheonella gemina</name>
    <dbReference type="NCBI Taxonomy" id="1429439"/>
    <lineage>
        <taxon>Bacteria</taxon>
        <taxon>Pseudomonadati</taxon>
        <taxon>Nitrospinota/Tectimicrobiota group</taxon>
        <taxon>Candidatus Tectimicrobiota</taxon>
        <taxon>Candidatus Entotheonellia</taxon>
        <taxon>Candidatus Entotheonellales</taxon>
        <taxon>Candidatus Entotheonellaceae</taxon>
        <taxon>Candidatus Entotheonella</taxon>
    </lineage>
</organism>
<feature type="transmembrane region" description="Helical" evidence="8">
    <location>
        <begin position="439"/>
        <end position="458"/>
    </location>
</feature>
<evidence type="ECO:0000256" key="8">
    <source>
        <dbReference type="SAM" id="Phobius"/>
    </source>
</evidence>
<evidence type="ECO:0000256" key="2">
    <source>
        <dbReference type="ARBA" id="ARBA00022448"/>
    </source>
</evidence>
<feature type="transmembrane region" description="Helical" evidence="8">
    <location>
        <begin position="470"/>
        <end position="490"/>
    </location>
</feature>
<keyword evidence="11" id="KW-1185">Reference proteome</keyword>
<dbReference type="AlphaFoldDB" id="W4MDL0"/>
<dbReference type="HOGENOM" id="CLU_499397_0_0_7"/>
<evidence type="ECO:0000256" key="5">
    <source>
        <dbReference type="ARBA" id="ARBA00022989"/>
    </source>
</evidence>
<dbReference type="EMBL" id="AZHX01000317">
    <property type="protein sequence ID" value="ETX08021.1"/>
    <property type="molecule type" value="Genomic_DNA"/>
</dbReference>
<evidence type="ECO:0000256" key="1">
    <source>
        <dbReference type="ARBA" id="ARBA00004651"/>
    </source>
</evidence>
<dbReference type="GO" id="GO:0071916">
    <property type="term" value="F:dipeptide transmembrane transporter activity"/>
    <property type="evidence" value="ECO:0007669"/>
    <property type="project" value="TreeGrafter"/>
</dbReference>
<keyword evidence="6 8" id="KW-0472">Membrane</keyword>
<feature type="transmembrane region" description="Helical" evidence="8">
    <location>
        <begin position="316"/>
        <end position="332"/>
    </location>
</feature>
<comment type="subcellular location">
    <subcellularLocation>
        <location evidence="1">Cell membrane</location>
        <topology evidence="1">Multi-pass membrane protein</topology>
    </subcellularLocation>
</comment>
<keyword evidence="5 8" id="KW-1133">Transmembrane helix</keyword>
<feature type="transmembrane region" description="Helical" evidence="8">
    <location>
        <begin position="415"/>
        <end position="433"/>
    </location>
</feature>
<feature type="transmembrane region" description="Helical" evidence="8">
    <location>
        <begin position="513"/>
        <end position="534"/>
    </location>
</feature>
<feature type="transmembrane region" description="Helical" evidence="8">
    <location>
        <begin position="179"/>
        <end position="198"/>
    </location>
</feature>
<keyword evidence="4 8" id="KW-0812">Transmembrane</keyword>
<feature type="transmembrane region" description="Helical" evidence="8">
    <location>
        <begin position="101"/>
        <end position="123"/>
    </location>
</feature>
<keyword evidence="3" id="KW-1003">Cell membrane</keyword>
<dbReference type="InterPro" id="IPR000515">
    <property type="entry name" value="MetI-like"/>
</dbReference>
<feature type="domain" description="ABC transmembrane type-1" evidence="9">
    <location>
        <begin position="223"/>
        <end position="282"/>
    </location>
</feature>
<dbReference type="PANTHER" id="PTHR43163">
    <property type="entry name" value="DIPEPTIDE TRANSPORT SYSTEM PERMEASE PROTEIN DPPB-RELATED"/>
    <property type="match status" value="1"/>
</dbReference>
<evidence type="ECO:0000256" key="4">
    <source>
        <dbReference type="ARBA" id="ARBA00022692"/>
    </source>
</evidence>
<feature type="transmembrane region" description="Helical" evidence="8">
    <location>
        <begin position="383"/>
        <end position="403"/>
    </location>
</feature>
<dbReference type="Pfam" id="PF00528">
    <property type="entry name" value="BPD_transp_1"/>
    <property type="match status" value="1"/>
</dbReference>
<evidence type="ECO:0000256" key="7">
    <source>
        <dbReference type="SAM" id="MobiDB-lite"/>
    </source>
</evidence>
<protein>
    <recommendedName>
        <fullName evidence="9">ABC transmembrane type-1 domain-containing protein</fullName>
    </recommendedName>
</protein>
<feature type="transmembrane region" description="Helical" evidence="8">
    <location>
        <begin position="260"/>
        <end position="279"/>
    </location>
</feature>
<evidence type="ECO:0000259" key="9">
    <source>
        <dbReference type="Pfam" id="PF00528"/>
    </source>
</evidence>
<evidence type="ECO:0000313" key="10">
    <source>
        <dbReference type="EMBL" id="ETX08021.1"/>
    </source>
</evidence>
<comment type="caution">
    <text evidence="10">The sequence shown here is derived from an EMBL/GenBank/DDBJ whole genome shotgun (WGS) entry which is preliminary data.</text>
</comment>
<sequence>MSMWHVQYWRDKLLGCFGVTLVIFALPYLMKAGPLELYGGWDEDGQRQRRLIAFYGLDRSLPEQYGTWLYRMISGQWGDSRFYNRSVWRDAQRAMGQTTVLIGWTLLVIACWIWLWTLLSRFLPATPQARRYPAGLLWILVVPYFVVVILIRDLLLWRFGLLSMAHMPAFVPWYLFNPVYMAVPALLLALVPCAVWTIGSRQPGSGKPVEIGKSMVHFCRRFRPLLAGMLFELFLLEQILSMPGLGRMGIAALKRRDIPMLQGFILCTIILYLILGLLLDWGAKRRRGPHATRATAGPAVTPSTIPHWPMFHKRRYQGILGLLLLLAIAIWTPQLSPYDPSEIHSDDQLLRIGYRYFLGTDFLGRDVLSRTLGGCRAEIPRSWLIMILAGSIGGVIVYLGRYLPRWLWPMIRACATVYHTLPSFLVVFFIFLIVDPLPWSLEISLLLGLLPSTVYLLSRRRPLVERLLSLARIGGEALLLLVIFHFLNFVPDVANPTWGSELRMGMTYSQNNAWLLVGPALALLWAHYSFYMTGLARMVPTMHRSDPSGHATLKGHGGGARPTIAQSGPSPR</sequence>
<evidence type="ECO:0000313" key="11">
    <source>
        <dbReference type="Proteomes" id="UP000019140"/>
    </source>
</evidence>
<dbReference type="Proteomes" id="UP000019140">
    <property type="component" value="Unassembled WGS sequence"/>
</dbReference>
<evidence type="ECO:0000256" key="3">
    <source>
        <dbReference type="ARBA" id="ARBA00022475"/>
    </source>
</evidence>
<keyword evidence="2" id="KW-0813">Transport</keyword>
<reference evidence="10 11" key="1">
    <citation type="journal article" date="2014" name="Nature">
        <title>An environmental bacterial taxon with a large and distinct metabolic repertoire.</title>
        <authorList>
            <person name="Wilson M.C."/>
            <person name="Mori T."/>
            <person name="Ruckert C."/>
            <person name="Uria A.R."/>
            <person name="Helf M.J."/>
            <person name="Takada K."/>
            <person name="Gernert C."/>
            <person name="Steffens U.A."/>
            <person name="Heycke N."/>
            <person name="Schmitt S."/>
            <person name="Rinke C."/>
            <person name="Helfrich E.J."/>
            <person name="Brachmann A.O."/>
            <person name="Gurgui C."/>
            <person name="Wakimoto T."/>
            <person name="Kracht M."/>
            <person name="Crusemann M."/>
            <person name="Hentschel U."/>
            <person name="Abe I."/>
            <person name="Matsunaga S."/>
            <person name="Kalinowski J."/>
            <person name="Takeyama H."/>
            <person name="Piel J."/>
        </authorList>
    </citation>
    <scope>NUCLEOTIDE SEQUENCE [LARGE SCALE GENOMIC DNA]</scope>
    <source>
        <strain evidence="11">TSY2</strain>
    </source>
</reference>
<name>W4MDL0_9BACT</name>
<feature type="region of interest" description="Disordered" evidence="7">
    <location>
        <begin position="546"/>
        <end position="572"/>
    </location>
</feature>
<feature type="transmembrane region" description="Helical" evidence="8">
    <location>
        <begin position="12"/>
        <end position="30"/>
    </location>
</feature>
<gene>
    <name evidence="10" type="ORF">ETSY2_07780</name>
</gene>
<feature type="transmembrane region" description="Helical" evidence="8">
    <location>
        <begin position="135"/>
        <end position="159"/>
    </location>
</feature>
<proteinExistence type="predicted"/>
<dbReference type="PANTHER" id="PTHR43163:SF6">
    <property type="entry name" value="DIPEPTIDE TRANSPORT SYSTEM PERMEASE PROTEIN DPPB-RELATED"/>
    <property type="match status" value="1"/>
</dbReference>
<feature type="transmembrane region" description="Helical" evidence="8">
    <location>
        <begin position="222"/>
        <end position="240"/>
    </location>
</feature>
<accession>W4MDL0</accession>